<dbReference type="Proteomes" id="UP000216052">
    <property type="component" value="Chromosome"/>
</dbReference>
<sequence>MPTICIDNVSFKLRKRQNFLWLKELGKVFSVFDQQDSGNISFGVQNGEKKYFVKYAGAQTTEYKGNIKTAIDNLNKAVLVYQDLKTFKI</sequence>
<reference evidence="1" key="1">
    <citation type="submission" date="2024-05" db="EMBL/GenBank/DDBJ databases">
        <title>Isolation and characterization of Sporomusa carbonis sp. nov., a carboxydotrophic hydrogenogen in the genus of Sporomusa isolated from a charcoal burning pile.</title>
        <authorList>
            <person name="Boeer T."/>
            <person name="Rosenbaum F."/>
            <person name="Eysell L."/>
            <person name="Mueller V."/>
            <person name="Daniel R."/>
            <person name="Poehlein A."/>
        </authorList>
    </citation>
    <scope>NUCLEOTIDE SEQUENCE [LARGE SCALE GENOMIC DNA]</scope>
    <source>
        <strain evidence="1">DSM 3132</strain>
    </source>
</reference>
<protein>
    <submittedName>
        <fullName evidence="1">Uncharacterized protein</fullName>
    </submittedName>
</protein>
<evidence type="ECO:0000313" key="2">
    <source>
        <dbReference type="Proteomes" id="UP000216052"/>
    </source>
</evidence>
<dbReference type="RefSeq" id="WP_093798281.1">
    <property type="nucleotide sequence ID" value="NZ_CP155571.1"/>
</dbReference>
<gene>
    <name evidence="1" type="ORF">SPACI_032970</name>
</gene>
<accession>A0ABZ3J561</accession>
<evidence type="ECO:0000313" key="1">
    <source>
        <dbReference type="EMBL" id="XFO73216.1"/>
    </source>
</evidence>
<dbReference type="EMBL" id="CP155571">
    <property type="protein sequence ID" value="XFO73216.1"/>
    <property type="molecule type" value="Genomic_DNA"/>
</dbReference>
<organism evidence="1 2">
    <name type="scientific">Sporomusa acidovorans (strain ATCC 49682 / DSM 3132 / Mol)</name>
    <dbReference type="NCBI Taxonomy" id="1123286"/>
    <lineage>
        <taxon>Bacteria</taxon>
        <taxon>Bacillati</taxon>
        <taxon>Bacillota</taxon>
        <taxon>Negativicutes</taxon>
        <taxon>Selenomonadales</taxon>
        <taxon>Sporomusaceae</taxon>
        <taxon>Sporomusa</taxon>
    </lineage>
</organism>
<proteinExistence type="predicted"/>
<name>A0ABZ3J561_SPOA4</name>
<keyword evidence="2" id="KW-1185">Reference proteome</keyword>